<dbReference type="OrthoDB" id="1709592at2759"/>
<feature type="compositionally biased region" description="Low complexity" evidence="1">
    <location>
        <begin position="56"/>
        <end position="97"/>
    </location>
</feature>
<feature type="region of interest" description="Disordered" evidence="1">
    <location>
        <begin position="492"/>
        <end position="514"/>
    </location>
</feature>
<reference evidence="2 3" key="1">
    <citation type="submission" date="2019-09" db="EMBL/GenBank/DDBJ databases">
        <title>A chromosome-level genome assembly of the Chinese tupelo Nyssa sinensis.</title>
        <authorList>
            <person name="Yang X."/>
            <person name="Kang M."/>
            <person name="Yang Y."/>
            <person name="Xiong H."/>
            <person name="Wang M."/>
            <person name="Zhang Z."/>
            <person name="Wang Z."/>
            <person name="Wu H."/>
            <person name="Ma T."/>
            <person name="Liu J."/>
            <person name="Xi Z."/>
        </authorList>
    </citation>
    <scope>NUCLEOTIDE SEQUENCE [LARGE SCALE GENOMIC DNA]</scope>
    <source>
        <strain evidence="2">J267</strain>
        <tissue evidence="2">Leaf</tissue>
    </source>
</reference>
<evidence type="ECO:0000313" key="3">
    <source>
        <dbReference type="Proteomes" id="UP000325577"/>
    </source>
</evidence>
<gene>
    <name evidence="2" type="ORF">F0562_027218</name>
</gene>
<keyword evidence="3" id="KW-1185">Reference proteome</keyword>
<dbReference type="Proteomes" id="UP000325577">
    <property type="component" value="Linkage Group LG15"/>
</dbReference>
<accession>A0A5J5B4H7</accession>
<feature type="region of interest" description="Disordered" evidence="1">
    <location>
        <begin position="357"/>
        <end position="411"/>
    </location>
</feature>
<feature type="compositionally biased region" description="Polar residues" evidence="1">
    <location>
        <begin position="171"/>
        <end position="222"/>
    </location>
</feature>
<proteinExistence type="predicted"/>
<dbReference type="PANTHER" id="PTHR33472">
    <property type="entry name" value="OS01G0106600 PROTEIN"/>
    <property type="match status" value="1"/>
</dbReference>
<dbReference type="PANTHER" id="PTHR33472:SF24">
    <property type="entry name" value="VEGETATIVE CELL WALL PROTEIN GP1-LIKE"/>
    <property type="match status" value="1"/>
</dbReference>
<feature type="region of interest" description="Disordered" evidence="1">
    <location>
        <begin position="1"/>
        <end position="335"/>
    </location>
</feature>
<dbReference type="AlphaFoldDB" id="A0A5J5B4H7"/>
<protein>
    <submittedName>
        <fullName evidence="2">Uncharacterized protein</fullName>
    </submittedName>
</protein>
<feature type="compositionally biased region" description="Basic and acidic residues" evidence="1">
    <location>
        <begin position="254"/>
        <end position="273"/>
    </location>
</feature>
<evidence type="ECO:0000256" key="1">
    <source>
        <dbReference type="SAM" id="MobiDB-lite"/>
    </source>
</evidence>
<name>A0A5J5B4H7_9ASTE</name>
<sequence length="526" mass="57683">MAERRQTFRFRMPWQPVAQAPRPTVEQTPTQPTAAPAQRPPFRPPGLAPAQPTPPQVQASTRTESRTPSPSRANTQVQVTSQPQSPSGATQSQVASQPTPPPAAPQPQTASQPSSLSLTASQTQPVPQPQSQAQQTERAVNQPPSPSEKLQPTTQESSQLPPSSTEPPPSVFQQETNPTESQPVSQEQPKTENTSDNVLNSQNQTSIQTNFSPNGTATQPSEVSGPIAAAAPTQKVNSSVATAEPNPLPESDDNPEKTEEGKEIVQDLRKEGKINGIPYEEPKQRTVNEVFPVSSESKSPAKEQPSFTFQAKQKQQEKQTKTAIPFPHLKDKNTVREASFHKEIREDVSKLVQKMATGNPKHPITMDEKPVSVITLAGDYKTNPDETSEATTDGEGTSKERKSKNPNTSEDQARKAYINSNIQSLNNSIVFNSPVTERNPGVTLVLSRKPAEPMIKSNNRTESRRAEFNITPSQKLTYEPIVKRRCLRGLFIESSDSDPDNPEKPRRHGCRYDCGNKSKDTQIDVL</sequence>
<evidence type="ECO:0000313" key="2">
    <source>
        <dbReference type="EMBL" id="KAA8537609.1"/>
    </source>
</evidence>
<feature type="compositionally biased region" description="Low complexity" evidence="1">
    <location>
        <begin position="106"/>
        <end position="136"/>
    </location>
</feature>
<feature type="compositionally biased region" description="Pro residues" evidence="1">
    <location>
        <begin position="38"/>
        <end position="55"/>
    </location>
</feature>
<dbReference type="EMBL" id="CM018038">
    <property type="protein sequence ID" value="KAA8537609.1"/>
    <property type="molecule type" value="Genomic_DNA"/>
</dbReference>
<organism evidence="2 3">
    <name type="scientific">Nyssa sinensis</name>
    <dbReference type="NCBI Taxonomy" id="561372"/>
    <lineage>
        <taxon>Eukaryota</taxon>
        <taxon>Viridiplantae</taxon>
        <taxon>Streptophyta</taxon>
        <taxon>Embryophyta</taxon>
        <taxon>Tracheophyta</taxon>
        <taxon>Spermatophyta</taxon>
        <taxon>Magnoliopsida</taxon>
        <taxon>eudicotyledons</taxon>
        <taxon>Gunneridae</taxon>
        <taxon>Pentapetalae</taxon>
        <taxon>asterids</taxon>
        <taxon>Cornales</taxon>
        <taxon>Nyssaceae</taxon>
        <taxon>Nyssa</taxon>
    </lineage>
</organism>
<feature type="compositionally biased region" description="Polar residues" evidence="1">
    <location>
        <begin position="148"/>
        <end position="163"/>
    </location>
</feature>
<feature type="compositionally biased region" description="Low complexity" evidence="1">
    <location>
        <begin position="21"/>
        <end position="37"/>
    </location>
</feature>